<proteinExistence type="predicted"/>
<dbReference type="InterPro" id="IPR027417">
    <property type="entry name" value="P-loop_NTPase"/>
</dbReference>
<dbReference type="eggNOG" id="arCOG01034">
    <property type="taxonomic scope" value="Archaea"/>
</dbReference>
<dbReference type="Proteomes" id="UP000003980">
    <property type="component" value="Unassembled WGS sequence"/>
</dbReference>
<dbReference type="STRING" id="671065.MetMK1DRAFT_00012460"/>
<dbReference type="HOGENOM" id="CLU_2392945_0_0_2"/>
<sequence>MSGVLPELEESLSRAEVLVIDEVGPMEMAIPELKAVIDRVLRDERPSLLTVHRSLKVEGRVFEVTTENRNRLLWEILNELRKALGTARGSAVL</sequence>
<dbReference type="Pfam" id="PF03266">
    <property type="entry name" value="NTPase_1"/>
    <property type="match status" value="1"/>
</dbReference>
<evidence type="ECO:0008006" key="3">
    <source>
        <dbReference type="Google" id="ProtNLM"/>
    </source>
</evidence>
<evidence type="ECO:0000313" key="2">
    <source>
        <dbReference type="Proteomes" id="UP000003980"/>
    </source>
</evidence>
<gene>
    <name evidence="1" type="ORF">MetMK1DRAFT_00012460</name>
</gene>
<name>H2C3C2_9CREN</name>
<protein>
    <recommendedName>
        <fullName evidence="3">NTPase</fullName>
    </recommendedName>
</protein>
<dbReference type="OrthoDB" id="52698at2157"/>
<dbReference type="AlphaFoldDB" id="H2C3C2"/>
<accession>H2C3C2</accession>
<reference evidence="1 2" key="1">
    <citation type="submission" date="2012-01" db="EMBL/GenBank/DDBJ databases">
        <title>Improved High-Quality Draft sequence of Metallosphaera yellowstonensis MK1.</title>
        <authorList>
            <consortium name="US DOE Joint Genome Institute"/>
            <person name="Lucas S."/>
            <person name="Han J."/>
            <person name="Cheng J.-F."/>
            <person name="Goodwin L."/>
            <person name="Pitluck S."/>
            <person name="Peters L."/>
            <person name="Teshima H."/>
            <person name="Detter J.C."/>
            <person name="Han C."/>
            <person name="Tapia R."/>
            <person name="Land M."/>
            <person name="Hauser L."/>
            <person name="Kyrpides N."/>
            <person name="Kozubal M."/>
            <person name="Macur R.E."/>
            <person name="Jay Z."/>
            <person name="Inskeep W."/>
            <person name="Woyke T."/>
        </authorList>
    </citation>
    <scope>NUCLEOTIDE SEQUENCE [LARGE SCALE GENOMIC DNA]</scope>
    <source>
        <strain evidence="1 2">MK1</strain>
    </source>
</reference>
<evidence type="ECO:0000313" key="1">
    <source>
        <dbReference type="EMBL" id="EHP70743.1"/>
    </source>
</evidence>
<organism evidence="1 2">
    <name type="scientific">Metallosphaera yellowstonensis MK1</name>
    <dbReference type="NCBI Taxonomy" id="671065"/>
    <lineage>
        <taxon>Archaea</taxon>
        <taxon>Thermoproteota</taxon>
        <taxon>Thermoprotei</taxon>
        <taxon>Sulfolobales</taxon>
        <taxon>Sulfolobaceae</taxon>
        <taxon>Metallosphaera</taxon>
    </lineage>
</organism>
<dbReference type="EMBL" id="JH597761">
    <property type="protein sequence ID" value="EHP70743.1"/>
    <property type="molecule type" value="Genomic_DNA"/>
</dbReference>
<keyword evidence="2" id="KW-1185">Reference proteome</keyword>
<dbReference type="GO" id="GO:0017111">
    <property type="term" value="F:ribonucleoside triphosphate phosphatase activity"/>
    <property type="evidence" value="ECO:0007669"/>
    <property type="project" value="InterPro"/>
</dbReference>
<dbReference type="InterPro" id="IPR004948">
    <property type="entry name" value="Nuc-triphosphatase_THEP1"/>
</dbReference>
<dbReference type="Gene3D" id="3.40.50.300">
    <property type="entry name" value="P-loop containing nucleotide triphosphate hydrolases"/>
    <property type="match status" value="1"/>
</dbReference>